<gene>
    <name evidence="2" type="ORF">FH063_001038</name>
</gene>
<sequence>MQGFGGKPGRGTPIQGKNPMHTAARNDPMVCGNIPDRVWPAAGTAGG</sequence>
<evidence type="ECO:0000313" key="3">
    <source>
        <dbReference type="Proteomes" id="UP000325333"/>
    </source>
</evidence>
<comment type="caution">
    <text evidence="2">The sequence shown here is derived from an EMBL/GenBank/DDBJ whole genome shotgun (WGS) entry which is preliminary data.</text>
</comment>
<dbReference type="Proteomes" id="UP000325333">
    <property type="component" value="Unassembled WGS sequence"/>
</dbReference>
<protein>
    <submittedName>
        <fullName evidence="2">Uncharacterized protein</fullName>
    </submittedName>
</protein>
<feature type="region of interest" description="Disordered" evidence="1">
    <location>
        <begin position="1"/>
        <end position="47"/>
    </location>
</feature>
<reference evidence="2 3" key="1">
    <citation type="submission" date="2019-07" db="EMBL/GenBank/DDBJ databases">
        <title>Genome sequencing of the stress-tolerant strain Azospirillum brasilense Az19.</title>
        <authorList>
            <person name="Maroniche G.A."/>
            <person name="Garcia J.E."/>
            <person name="Pagnussat L."/>
            <person name="Amenta M."/>
            <person name="Creus C.M."/>
        </authorList>
    </citation>
    <scope>NUCLEOTIDE SEQUENCE [LARGE SCALE GENOMIC DNA]</scope>
    <source>
        <strain evidence="2 3">Az19</strain>
    </source>
</reference>
<organism evidence="2 3">
    <name type="scientific">Azospirillum argentinense</name>
    <dbReference type="NCBI Taxonomy" id="2970906"/>
    <lineage>
        <taxon>Bacteria</taxon>
        <taxon>Pseudomonadati</taxon>
        <taxon>Pseudomonadota</taxon>
        <taxon>Alphaproteobacteria</taxon>
        <taxon>Rhodospirillales</taxon>
        <taxon>Azospirillaceae</taxon>
        <taxon>Azospirillum</taxon>
    </lineage>
</organism>
<accession>A0A5B0L574</accession>
<dbReference type="AlphaFoldDB" id="A0A5B0L574"/>
<evidence type="ECO:0000256" key="1">
    <source>
        <dbReference type="SAM" id="MobiDB-lite"/>
    </source>
</evidence>
<name>A0A5B0L574_9PROT</name>
<dbReference type="EMBL" id="VEWN01000001">
    <property type="protein sequence ID" value="KAA1058838.1"/>
    <property type="molecule type" value="Genomic_DNA"/>
</dbReference>
<proteinExistence type="predicted"/>
<evidence type="ECO:0000313" key="2">
    <source>
        <dbReference type="EMBL" id="KAA1058838.1"/>
    </source>
</evidence>